<protein>
    <recommendedName>
        <fullName evidence="3">E3 ubiquitin-protein transferase MAEA</fullName>
    </recommendedName>
    <alternativeName>
        <fullName evidence="9">Macrophage erythroblast attacher</fullName>
    </alternativeName>
</protein>
<evidence type="ECO:0000259" key="12">
    <source>
        <dbReference type="PROSITE" id="PS51867"/>
    </source>
</evidence>
<dbReference type="InterPro" id="IPR024964">
    <property type="entry name" value="CTLH/CRA"/>
</dbReference>
<dbReference type="Pfam" id="PF10607">
    <property type="entry name" value="CTLH"/>
    <property type="match status" value="1"/>
</dbReference>
<keyword evidence="7" id="KW-0862">Zinc</keyword>
<dbReference type="InterPro" id="IPR013144">
    <property type="entry name" value="CRA_dom"/>
</dbReference>
<dbReference type="PANTHER" id="PTHR12170">
    <property type="entry name" value="MACROPHAGE ERYTHROBLAST ATTACHER-RELATED"/>
    <property type="match status" value="1"/>
</dbReference>
<dbReference type="GO" id="GO:0043161">
    <property type="term" value="P:proteasome-mediated ubiquitin-dependent protein catabolic process"/>
    <property type="evidence" value="ECO:0007669"/>
    <property type="project" value="InterPro"/>
</dbReference>
<keyword evidence="5" id="KW-0479">Metal-binding</keyword>
<evidence type="ECO:0000259" key="11">
    <source>
        <dbReference type="PROSITE" id="PS50897"/>
    </source>
</evidence>
<dbReference type="PANTHER" id="PTHR12170:SF2">
    <property type="entry name" value="E3 UBIQUITIN-PROTEIN TRANSFERASE MAEA"/>
    <property type="match status" value="1"/>
</dbReference>
<evidence type="ECO:0000256" key="8">
    <source>
        <dbReference type="ARBA" id="ARBA00023057"/>
    </source>
</evidence>
<evidence type="ECO:0000256" key="1">
    <source>
        <dbReference type="ARBA" id="ARBA00004109"/>
    </source>
</evidence>
<dbReference type="InterPro" id="IPR006594">
    <property type="entry name" value="LisH"/>
</dbReference>
<organism evidence="13 14">
    <name type="scientific">Stegodyphus mimosarum</name>
    <name type="common">African social velvet spider</name>
    <dbReference type="NCBI Taxonomy" id="407821"/>
    <lineage>
        <taxon>Eukaryota</taxon>
        <taxon>Metazoa</taxon>
        <taxon>Ecdysozoa</taxon>
        <taxon>Arthropoda</taxon>
        <taxon>Chelicerata</taxon>
        <taxon>Arachnida</taxon>
        <taxon>Araneae</taxon>
        <taxon>Araneomorphae</taxon>
        <taxon>Entelegynae</taxon>
        <taxon>Eresoidea</taxon>
        <taxon>Eresidae</taxon>
        <taxon>Stegodyphus</taxon>
    </lineage>
</organism>
<evidence type="ECO:0000256" key="4">
    <source>
        <dbReference type="ARBA" id="ARBA00022490"/>
    </source>
</evidence>
<sequence length="381" mass="43498">MAEVKALEHPTLKVPYEVLNKKFRTAQKTIDREVSHVQNAASELEKGLLKKSPVVGEINALLGGVVEKLNILKRKLVSSNSEGSVSEELEAASVCKRRLDHLKEHGSSSESAVTQWKKKRLDRMLVDHFLRCGYYNTALKLAKHSNIEDLTNINLFLISKEVEESLQRHETTNCLNWCYDNKSKLRKLKSSLEFNLRQQEFIELIRQDLRIEAIKHARKYFSNVEDDHLKEVQHVMGLLAFPLCTTLHPYKDYFDEARWDKLVLQFRHDNFKLYQLSNVSVFSVSLQAGLSALKTPICYKPEGERNTDCPVCGPALNTLAQSLPYSHCSQSRLVCYISGEPLNEHNHPLMLPNGYVYGELSLKQMASENNGKVTCPRTKEA</sequence>
<dbReference type="EMBL" id="KK122591">
    <property type="protein sequence ID" value="KFM83088.1"/>
    <property type="molecule type" value="Genomic_DNA"/>
</dbReference>
<dbReference type="InterPro" id="IPR044063">
    <property type="entry name" value="ZF_RING_GID"/>
</dbReference>
<dbReference type="GO" id="GO:0061630">
    <property type="term" value="F:ubiquitin protein ligase activity"/>
    <property type="evidence" value="ECO:0007669"/>
    <property type="project" value="InterPro"/>
</dbReference>
<dbReference type="AlphaFoldDB" id="A0A087V0E9"/>
<evidence type="ECO:0000256" key="2">
    <source>
        <dbReference type="ARBA" id="ARBA00004496"/>
    </source>
</evidence>
<feature type="non-terminal residue" evidence="13">
    <location>
        <position position="381"/>
    </location>
</feature>
<dbReference type="GO" id="GO:0008270">
    <property type="term" value="F:zinc ion binding"/>
    <property type="evidence" value="ECO:0007669"/>
    <property type="project" value="UniProtKB-KW"/>
</dbReference>
<dbReference type="CDD" id="cd16659">
    <property type="entry name" value="RING-Ubox_Emp"/>
    <property type="match status" value="1"/>
</dbReference>
<evidence type="ECO:0000313" key="14">
    <source>
        <dbReference type="Proteomes" id="UP000054359"/>
    </source>
</evidence>
<keyword evidence="8" id="KW-0265">Erythrocyte maturation</keyword>
<dbReference type="InterPro" id="IPR006595">
    <property type="entry name" value="CTLH_C"/>
</dbReference>
<dbReference type="SMART" id="SM00757">
    <property type="entry name" value="CRA"/>
    <property type="match status" value="1"/>
</dbReference>
<dbReference type="OrthoDB" id="1933455at2759"/>
<evidence type="ECO:0000256" key="5">
    <source>
        <dbReference type="ARBA" id="ARBA00022723"/>
    </source>
</evidence>
<name>A0A087V0E9_STEMI</name>
<dbReference type="GO" id="GO:0016363">
    <property type="term" value="C:nuclear matrix"/>
    <property type="evidence" value="ECO:0007669"/>
    <property type="project" value="UniProtKB-SubCell"/>
</dbReference>
<evidence type="ECO:0000256" key="6">
    <source>
        <dbReference type="ARBA" id="ARBA00022771"/>
    </source>
</evidence>
<dbReference type="GO" id="GO:0034657">
    <property type="term" value="C:GID complex"/>
    <property type="evidence" value="ECO:0007669"/>
    <property type="project" value="TreeGrafter"/>
</dbReference>
<feature type="domain" description="RING-Gid-type" evidence="12">
    <location>
        <begin position="309"/>
        <end position="378"/>
    </location>
</feature>
<evidence type="ECO:0000256" key="10">
    <source>
        <dbReference type="PROSITE-ProRule" id="PRU01215"/>
    </source>
</evidence>
<dbReference type="GO" id="GO:0005737">
    <property type="term" value="C:cytoplasm"/>
    <property type="evidence" value="ECO:0007669"/>
    <property type="project" value="UniProtKB-SubCell"/>
</dbReference>
<evidence type="ECO:0000313" key="13">
    <source>
        <dbReference type="EMBL" id="KFM83088.1"/>
    </source>
</evidence>
<proteinExistence type="predicted"/>
<dbReference type="PROSITE" id="PS50896">
    <property type="entry name" value="LISH"/>
    <property type="match status" value="1"/>
</dbReference>
<keyword evidence="14" id="KW-1185">Reference proteome</keyword>
<dbReference type="SMART" id="SM00667">
    <property type="entry name" value="LisH"/>
    <property type="match status" value="1"/>
</dbReference>
<reference evidence="13 14" key="1">
    <citation type="submission" date="2013-11" db="EMBL/GenBank/DDBJ databases">
        <title>Genome sequencing of Stegodyphus mimosarum.</title>
        <authorList>
            <person name="Bechsgaard J."/>
        </authorList>
    </citation>
    <scope>NUCLEOTIDE SEQUENCE [LARGE SCALE GENOMIC DNA]</scope>
</reference>
<dbReference type="OMA" id="ANHETAR"/>
<comment type="subcellular location">
    <subcellularLocation>
        <location evidence="2">Cytoplasm</location>
    </subcellularLocation>
    <subcellularLocation>
        <location evidence="1">Nucleus matrix</location>
    </subcellularLocation>
</comment>
<dbReference type="PROSITE" id="PS51867">
    <property type="entry name" value="ZF_RING_GID"/>
    <property type="match status" value="1"/>
</dbReference>
<evidence type="ECO:0000256" key="9">
    <source>
        <dbReference type="ARBA" id="ARBA00029678"/>
    </source>
</evidence>
<feature type="zinc finger region" description="RING-Gid-type" evidence="10">
    <location>
        <begin position="309"/>
        <end position="378"/>
    </location>
</feature>
<gene>
    <name evidence="13" type="ORF">X975_20327</name>
</gene>
<evidence type="ECO:0000256" key="3">
    <source>
        <dbReference type="ARBA" id="ARBA00014384"/>
    </source>
</evidence>
<evidence type="ECO:0000256" key="7">
    <source>
        <dbReference type="ARBA" id="ARBA00022833"/>
    </source>
</evidence>
<keyword evidence="4" id="KW-0963">Cytoplasm</keyword>
<dbReference type="PROSITE" id="PS50897">
    <property type="entry name" value="CTLH"/>
    <property type="match status" value="1"/>
</dbReference>
<dbReference type="InterPro" id="IPR045098">
    <property type="entry name" value="Fyv10_fam"/>
</dbReference>
<dbReference type="SMART" id="SM00668">
    <property type="entry name" value="CTLH"/>
    <property type="match status" value="1"/>
</dbReference>
<keyword evidence="6 10" id="KW-0863">Zinc-finger</keyword>
<dbReference type="GO" id="GO:0043249">
    <property type="term" value="P:erythrocyte maturation"/>
    <property type="evidence" value="ECO:0007669"/>
    <property type="project" value="UniProtKB-KW"/>
</dbReference>
<dbReference type="Proteomes" id="UP000054359">
    <property type="component" value="Unassembled WGS sequence"/>
</dbReference>
<dbReference type="STRING" id="407821.A0A087V0E9"/>
<accession>A0A087V0E9</accession>
<feature type="domain" description="CTLH" evidence="11">
    <location>
        <begin position="156"/>
        <end position="212"/>
    </location>
</feature>